<dbReference type="Proteomes" id="UP000831963">
    <property type="component" value="Chromosome"/>
</dbReference>
<name>A0ABY4ISB1_9MICO</name>
<dbReference type="EMBL" id="CP078077">
    <property type="protein sequence ID" value="UPL15524.1"/>
    <property type="molecule type" value="Genomic_DNA"/>
</dbReference>
<sequence length="156" mass="16671">MRRYGPLIVAEGALVVGDPGRGHLRLTEDVVAHRHGAGAGRVFAWEHLSSVRFDVPTTGFRYPGLASTIGLGILAAAAQEDVGIGPDDGSVELIVRGEAQRLDLGRHHVGGYWRPTVVGAQLLLDQLIGHPEQRLLLGRPEVLVDLAAKLARREAG</sequence>
<organism evidence="1 2">
    <name type="scientific">Microbacterium galbinum</name>
    <dbReference type="NCBI Taxonomy" id="2851646"/>
    <lineage>
        <taxon>Bacteria</taxon>
        <taxon>Bacillati</taxon>
        <taxon>Actinomycetota</taxon>
        <taxon>Actinomycetes</taxon>
        <taxon>Micrococcales</taxon>
        <taxon>Microbacteriaceae</taxon>
        <taxon>Microbacterium</taxon>
    </lineage>
</organism>
<protein>
    <recommendedName>
        <fullName evidence="3">Transcriptional regulator</fullName>
    </recommendedName>
</protein>
<reference evidence="1 2" key="1">
    <citation type="submission" date="2021-06" db="EMBL/GenBank/DDBJ databases">
        <title>Genome-based taxonomic framework of Microbacterium strains isolated from marine environment, the description of four new species and reclassification of four preexisting species.</title>
        <authorList>
            <person name="Lee S.D."/>
            <person name="Kim S.-M."/>
            <person name="Byeon Y.-S."/>
            <person name="Yang H.L."/>
            <person name="Kim I.S."/>
        </authorList>
    </citation>
    <scope>NUCLEOTIDE SEQUENCE [LARGE SCALE GENOMIC DNA]</scope>
    <source>
        <strain evidence="1 2">SSW1-36</strain>
    </source>
</reference>
<dbReference type="RefSeq" id="WP_247956097.1">
    <property type="nucleotide sequence ID" value="NZ_CP078077.1"/>
</dbReference>
<keyword evidence="2" id="KW-1185">Reference proteome</keyword>
<evidence type="ECO:0000313" key="1">
    <source>
        <dbReference type="EMBL" id="UPL15524.1"/>
    </source>
</evidence>
<evidence type="ECO:0008006" key="3">
    <source>
        <dbReference type="Google" id="ProtNLM"/>
    </source>
</evidence>
<proteinExistence type="predicted"/>
<evidence type="ECO:0000313" key="2">
    <source>
        <dbReference type="Proteomes" id="UP000831963"/>
    </source>
</evidence>
<accession>A0ABY4ISB1</accession>
<gene>
    <name evidence="1" type="ORF">KV396_14005</name>
</gene>